<dbReference type="InterPro" id="IPR014284">
    <property type="entry name" value="RNA_pol_sigma-70_dom"/>
</dbReference>
<dbReference type="EMBL" id="JACCBY010000004">
    <property type="protein sequence ID" value="NYD91176.1"/>
    <property type="molecule type" value="Genomic_DNA"/>
</dbReference>
<comment type="caution">
    <text evidence="7">The sequence shown here is derived from an EMBL/GenBank/DDBJ whole genome shotgun (WGS) entry which is preliminary data.</text>
</comment>
<dbReference type="NCBIfam" id="TIGR02937">
    <property type="entry name" value="sigma70-ECF"/>
    <property type="match status" value="1"/>
</dbReference>
<evidence type="ECO:0000256" key="3">
    <source>
        <dbReference type="ARBA" id="ARBA00023082"/>
    </source>
</evidence>
<dbReference type="InterPro" id="IPR013249">
    <property type="entry name" value="RNA_pol_sigma70_r4_t2"/>
</dbReference>
<organism evidence="7 8">
    <name type="scientific">Sphingomonas melonis</name>
    <dbReference type="NCBI Taxonomy" id="152682"/>
    <lineage>
        <taxon>Bacteria</taxon>
        <taxon>Pseudomonadati</taxon>
        <taxon>Pseudomonadota</taxon>
        <taxon>Alphaproteobacteria</taxon>
        <taxon>Sphingomonadales</taxon>
        <taxon>Sphingomonadaceae</taxon>
        <taxon>Sphingomonas</taxon>
    </lineage>
</organism>
<reference evidence="7 8" key="1">
    <citation type="submission" date="2020-07" db="EMBL/GenBank/DDBJ databases">
        <authorList>
            <person name="Partida-Martinez L."/>
            <person name="Huntemann M."/>
            <person name="Clum A."/>
            <person name="Wang J."/>
            <person name="Palaniappan K."/>
            <person name="Ritter S."/>
            <person name="Chen I.-M."/>
            <person name="Stamatis D."/>
            <person name="Reddy T."/>
            <person name="O'Malley R."/>
            <person name="Daum C."/>
            <person name="Shapiro N."/>
            <person name="Ivanova N."/>
            <person name="Kyrpides N."/>
            <person name="Woyke T."/>
        </authorList>
    </citation>
    <scope>NUCLEOTIDE SEQUENCE [LARGE SCALE GENOMIC DNA]</scope>
    <source>
        <strain evidence="7 8">AS2.3</strain>
    </source>
</reference>
<sequence>MRAAVPVAARMCPHVFVADHVDEVVSPDAVLLALPSRCAMTDVGAMLAAAHGRLIAYARRRLRDPDQAGDVVQETMMRVIEQHQRQGIDQPVAYAFRVADSVIYAGARGARRSYEPVDVDLVCDMPLPDTLLDYRQRFERFERALATLPPQRRTAFIKRHIDGQSRAEIAADMGISVEAVKKHLVRAMIDLSGCIDDDGLLPSRPGPRA</sequence>
<dbReference type="SUPFAM" id="SSF88659">
    <property type="entry name" value="Sigma3 and sigma4 domains of RNA polymerase sigma factors"/>
    <property type="match status" value="1"/>
</dbReference>
<evidence type="ECO:0000256" key="4">
    <source>
        <dbReference type="ARBA" id="ARBA00023163"/>
    </source>
</evidence>
<keyword evidence="8" id="KW-1185">Reference proteome</keyword>
<gene>
    <name evidence="7" type="ORF">HD841_002983</name>
</gene>
<dbReference type="Gene3D" id="1.10.1740.10">
    <property type="match status" value="1"/>
</dbReference>
<keyword evidence="2" id="KW-0805">Transcription regulation</keyword>
<dbReference type="GO" id="GO:0006352">
    <property type="term" value="P:DNA-templated transcription initiation"/>
    <property type="evidence" value="ECO:0007669"/>
    <property type="project" value="InterPro"/>
</dbReference>
<dbReference type="InterPro" id="IPR036388">
    <property type="entry name" value="WH-like_DNA-bd_sf"/>
</dbReference>
<evidence type="ECO:0000259" key="6">
    <source>
        <dbReference type="Pfam" id="PF08281"/>
    </source>
</evidence>
<dbReference type="GO" id="GO:0016987">
    <property type="term" value="F:sigma factor activity"/>
    <property type="evidence" value="ECO:0007669"/>
    <property type="project" value="UniProtKB-KW"/>
</dbReference>
<dbReference type="PANTHER" id="PTHR43133:SF63">
    <property type="entry name" value="RNA POLYMERASE SIGMA FACTOR FECI-RELATED"/>
    <property type="match status" value="1"/>
</dbReference>
<accession>A0A7Y9K2N8</accession>
<evidence type="ECO:0000313" key="8">
    <source>
        <dbReference type="Proteomes" id="UP000517753"/>
    </source>
</evidence>
<dbReference type="Pfam" id="PF08281">
    <property type="entry name" value="Sigma70_r4_2"/>
    <property type="match status" value="1"/>
</dbReference>
<feature type="domain" description="RNA polymerase sigma-70 region 2" evidence="5">
    <location>
        <begin position="51"/>
        <end position="112"/>
    </location>
</feature>
<dbReference type="InterPro" id="IPR039425">
    <property type="entry name" value="RNA_pol_sigma-70-like"/>
</dbReference>
<evidence type="ECO:0000259" key="5">
    <source>
        <dbReference type="Pfam" id="PF04542"/>
    </source>
</evidence>
<dbReference type="Gene3D" id="1.10.10.10">
    <property type="entry name" value="Winged helix-like DNA-binding domain superfamily/Winged helix DNA-binding domain"/>
    <property type="match status" value="1"/>
</dbReference>
<proteinExistence type="inferred from homology"/>
<dbReference type="InterPro" id="IPR007627">
    <property type="entry name" value="RNA_pol_sigma70_r2"/>
</dbReference>
<protein>
    <submittedName>
        <fullName evidence="7">RNA polymerase sigma-70 factor (ECF subfamily)</fullName>
    </submittedName>
</protein>
<dbReference type="Proteomes" id="UP000517753">
    <property type="component" value="Unassembled WGS sequence"/>
</dbReference>
<comment type="similarity">
    <text evidence="1">Belongs to the sigma-70 factor family. ECF subfamily.</text>
</comment>
<keyword evidence="3" id="KW-0731">Sigma factor</keyword>
<dbReference type="PANTHER" id="PTHR43133">
    <property type="entry name" value="RNA POLYMERASE ECF-TYPE SIGMA FACTO"/>
    <property type="match status" value="1"/>
</dbReference>
<reference evidence="7 8" key="2">
    <citation type="submission" date="2020-08" db="EMBL/GenBank/DDBJ databases">
        <title>The Agave Microbiome: Exploring the role of microbial communities in plant adaptations to desert environments.</title>
        <authorList>
            <person name="Partida-Martinez L.P."/>
        </authorList>
    </citation>
    <scope>NUCLEOTIDE SEQUENCE [LARGE SCALE GENOMIC DNA]</scope>
    <source>
        <strain evidence="7 8">AS2.3</strain>
    </source>
</reference>
<dbReference type="AlphaFoldDB" id="A0A7Y9K2N8"/>
<dbReference type="GO" id="GO:0003677">
    <property type="term" value="F:DNA binding"/>
    <property type="evidence" value="ECO:0007669"/>
    <property type="project" value="InterPro"/>
</dbReference>
<dbReference type="SUPFAM" id="SSF88946">
    <property type="entry name" value="Sigma2 domain of RNA polymerase sigma factors"/>
    <property type="match status" value="1"/>
</dbReference>
<evidence type="ECO:0000256" key="2">
    <source>
        <dbReference type="ARBA" id="ARBA00023015"/>
    </source>
</evidence>
<dbReference type="InterPro" id="IPR013325">
    <property type="entry name" value="RNA_pol_sigma_r2"/>
</dbReference>
<dbReference type="CDD" id="cd06171">
    <property type="entry name" value="Sigma70_r4"/>
    <property type="match status" value="1"/>
</dbReference>
<keyword evidence="4" id="KW-0804">Transcription</keyword>
<evidence type="ECO:0000313" key="7">
    <source>
        <dbReference type="EMBL" id="NYD91176.1"/>
    </source>
</evidence>
<evidence type="ECO:0000256" key="1">
    <source>
        <dbReference type="ARBA" id="ARBA00010641"/>
    </source>
</evidence>
<dbReference type="Pfam" id="PF04542">
    <property type="entry name" value="Sigma70_r2"/>
    <property type="match status" value="1"/>
</dbReference>
<feature type="domain" description="RNA polymerase sigma factor 70 region 4 type 2" evidence="6">
    <location>
        <begin position="139"/>
        <end position="189"/>
    </location>
</feature>
<name>A0A7Y9K2N8_9SPHN</name>
<dbReference type="InterPro" id="IPR013324">
    <property type="entry name" value="RNA_pol_sigma_r3/r4-like"/>
</dbReference>